<evidence type="ECO:0000313" key="2">
    <source>
        <dbReference type="EMBL" id="CAL4205207.1"/>
    </source>
</evidence>
<feature type="compositionally biased region" description="Basic residues" evidence="1">
    <location>
        <begin position="25"/>
        <end position="35"/>
    </location>
</feature>
<evidence type="ECO:0000256" key="1">
    <source>
        <dbReference type="SAM" id="MobiDB-lite"/>
    </source>
</evidence>
<dbReference type="AlphaFoldDB" id="A0AAV2SN78"/>
<name>A0AAV2SN78_MEGNR</name>
<dbReference type="Proteomes" id="UP001497623">
    <property type="component" value="Unassembled WGS sequence"/>
</dbReference>
<organism evidence="2 3">
    <name type="scientific">Meganyctiphanes norvegica</name>
    <name type="common">Northern krill</name>
    <name type="synonym">Thysanopoda norvegica</name>
    <dbReference type="NCBI Taxonomy" id="48144"/>
    <lineage>
        <taxon>Eukaryota</taxon>
        <taxon>Metazoa</taxon>
        <taxon>Ecdysozoa</taxon>
        <taxon>Arthropoda</taxon>
        <taxon>Crustacea</taxon>
        <taxon>Multicrustacea</taxon>
        <taxon>Malacostraca</taxon>
        <taxon>Eumalacostraca</taxon>
        <taxon>Eucarida</taxon>
        <taxon>Euphausiacea</taxon>
        <taxon>Euphausiidae</taxon>
        <taxon>Meganyctiphanes</taxon>
    </lineage>
</organism>
<feature type="compositionally biased region" description="Acidic residues" evidence="1">
    <location>
        <begin position="100"/>
        <end position="118"/>
    </location>
</feature>
<dbReference type="EMBL" id="CAXKWB010080777">
    <property type="protein sequence ID" value="CAL4205207.1"/>
    <property type="molecule type" value="Genomic_DNA"/>
</dbReference>
<evidence type="ECO:0000313" key="3">
    <source>
        <dbReference type="Proteomes" id="UP001497623"/>
    </source>
</evidence>
<feature type="region of interest" description="Disordered" evidence="1">
    <location>
        <begin position="100"/>
        <end position="127"/>
    </location>
</feature>
<comment type="caution">
    <text evidence="2">The sequence shown here is derived from an EMBL/GenBank/DDBJ whole genome shotgun (WGS) entry which is preliminary data.</text>
</comment>
<gene>
    <name evidence="2" type="ORF">MNOR_LOCUS37909</name>
</gene>
<accession>A0AAV2SN78</accession>
<sequence length="127" mass="14397">MKPWAYHIKNNKGSAESVTLEKGRKGPPSKTKNKDKRHEPTSLLTSEPLVRAYANEIKIDESKLEHLLQLRDYLHLPGKEWLDRLVVSQRTATAVSDQADIEETPVLDDNAQDEDLLDYVDVTKSSS</sequence>
<proteinExistence type="predicted"/>
<keyword evidence="3" id="KW-1185">Reference proteome</keyword>
<reference evidence="2 3" key="1">
    <citation type="submission" date="2024-05" db="EMBL/GenBank/DDBJ databases">
        <authorList>
            <person name="Wallberg A."/>
        </authorList>
    </citation>
    <scope>NUCLEOTIDE SEQUENCE [LARGE SCALE GENOMIC DNA]</scope>
</reference>
<feature type="region of interest" description="Disordered" evidence="1">
    <location>
        <begin position="1"/>
        <end position="42"/>
    </location>
</feature>
<protein>
    <submittedName>
        <fullName evidence="2">Uncharacterized protein</fullName>
    </submittedName>
</protein>